<proteinExistence type="predicted"/>
<organism evidence="1 2">
    <name type="scientific">Cellulomonas humilata</name>
    <dbReference type="NCBI Taxonomy" id="144055"/>
    <lineage>
        <taxon>Bacteria</taxon>
        <taxon>Bacillati</taxon>
        <taxon>Actinomycetota</taxon>
        <taxon>Actinomycetes</taxon>
        <taxon>Micrococcales</taxon>
        <taxon>Cellulomonadaceae</taxon>
        <taxon>Cellulomonas</taxon>
    </lineage>
</organism>
<evidence type="ECO:0000313" key="2">
    <source>
        <dbReference type="Proteomes" id="UP001239626"/>
    </source>
</evidence>
<keyword evidence="2" id="KW-1185">Reference proteome</keyword>
<comment type="caution">
    <text evidence="1">The sequence shown here is derived from an EMBL/GenBank/DDBJ whole genome shotgun (WGS) entry which is preliminary data.</text>
</comment>
<gene>
    <name evidence="1" type="ORF">J2X26_004307</name>
</gene>
<protein>
    <submittedName>
        <fullName evidence="1">Metal-dependent HD superfamily phosphatase/phosphodiesterase</fullName>
    </submittedName>
</protein>
<sequence>MNSVDSGEQKDPKERAKAVLLKVVHRSDFRRDHPTISAVVTDDIVEDAVEAAYRTQFDESRAHFRQKIAALGEVVAQEFRPKGE</sequence>
<dbReference type="EMBL" id="JAUSVB010000008">
    <property type="protein sequence ID" value="MDQ0375964.1"/>
    <property type="molecule type" value="Genomic_DNA"/>
</dbReference>
<evidence type="ECO:0000313" key="1">
    <source>
        <dbReference type="EMBL" id="MDQ0375964.1"/>
    </source>
</evidence>
<accession>A0ABU0EL03</accession>
<reference evidence="1 2" key="1">
    <citation type="submission" date="2023-07" db="EMBL/GenBank/DDBJ databases">
        <title>Sorghum-associated microbial communities from plants grown in Nebraska, USA.</title>
        <authorList>
            <person name="Schachtman D."/>
        </authorList>
    </citation>
    <scope>NUCLEOTIDE SEQUENCE [LARGE SCALE GENOMIC DNA]</scope>
    <source>
        <strain evidence="1 2">BE332</strain>
    </source>
</reference>
<name>A0ABU0EL03_9CELL</name>
<dbReference type="Proteomes" id="UP001239626">
    <property type="component" value="Unassembled WGS sequence"/>
</dbReference>